<dbReference type="EMBL" id="AP019695">
    <property type="protein sequence ID" value="BBK21170.1"/>
    <property type="molecule type" value="Genomic_DNA"/>
</dbReference>
<dbReference type="SFLD" id="SFLDS00003">
    <property type="entry name" value="Haloacid_Dehalogenase"/>
    <property type="match status" value="1"/>
</dbReference>
<dbReference type="KEGG" id="aarg:Aargi30884_00730"/>
<organism evidence="1 2">
    <name type="scientific">Amedibacterium intestinale</name>
    <dbReference type="NCBI Taxonomy" id="2583452"/>
    <lineage>
        <taxon>Bacteria</taxon>
        <taxon>Bacillati</taxon>
        <taxon>Bacillota</taxon>
        <taxon>Erysipelotrichia</taxon>
        <taxon>Erysipelotrichales</taxon>
        <taxon>Erysipelotrichaceae</taxon>
        <taxon>Amedibacterium</taxon>
    </lineage>
</organism>
<dbReference type="RefSeq" id="WP_163051204.1">
    <property type="nucleotide sequence ID" value="NZ_AP019695.1"/>
</dbReference>
<dbReference type="Gene3D" id="3.40.50.1000">
    <property type="entry name" value="HAD superfamily/HAD-like"/>
    <property type="match status" value="1"/>
</dbReference>
<proteinExistence type="predicted"/>
<reference evidence="2" key="1">
    <citation type="submission" date="2019-05" db="EMBL/GenBank/DDBJ databases">
        <title>Complete genome sequencing of Absiella argi strain JCM 30884.</title>
        <authorList>
            <person name="Sakamoto M."/>
            <person name="Murakami T."/>
            <person name="Mori H."/>
        </authorList>
    </citation>
    <scope>NUCLEOTIDE SEQUENCE [LARGE SCALE GENOMIC DNA]</scope>
    <source>
        <strain evidence="2">JCM 30884</strain>
    </source>
</reference>
<evidence type="ECO:0000313" key="1">
    <source>
        <dbReference type="EMBL" id="BBK21170.1"/>
    </source>
</evidence>
<protein>
    <submittedName>
        <fullName evidence="1">Haloacid dehalogenase</fullName>
    </submittedName>
</protein>
<dbReference type="PANTHER" id="PTHR43611">
    <property type="entry name" value="ALPHA-D-GLUCOSE 1-PHOSPHATE PHOSPHATASE"/>
    <property type="match status" value="1"/>
</dbReference>
<dbReference type="InterPro" id="IPR023198">
    <property type="entry name" value="PGP-like_dom2"/>
</dbReference>
<dbReference type="Proteomes" id="UP000464754">
    <property type="component" value="Chromosome"/>
</dbReference>
<dbReference type="CDD" id="cd02603">
    <property type="entry name" value="HAD_sEH-N_like"/>
    <property type="match status" value="1"/>
</dbReference>
<dbReference type="InterPro" id="IPR036412">
    <property type="entry name" value="HAD-like_sf"/>
</dbReference>
<sequence length="199" mass="23588">MIRNVIFDIGNVLVSFHPVEYFYPVFKEKTETLCTYVFGSKEWALYDQGILTKEEVEKNLLDTYPKDKDAILYILTHWKEFMKPIMPMKKLIEVLKEKGYKIFLLSNISEDSYLYLKREYPYFFDVDGGMYSYRIKSNKPDKKIYEELLSVYGINASESLFLDDRKENVDAAKALGFHGMIMEDVDVTCDRIRKRLKEE</sequence>
<dbReference type="Pfam" id="PF00702">
    <property type="entry name" value="Hydrolase"/>
    <property type="match status" value="1"/>
</dbReference>
<dbReference type="NCBIfam" id="TIGR01509">
    <property type="entry name" value="HAD-SF-IA-v3"/>
    <property type="match status" value="1"/>
</dbReference>
<dbReference type="SFLD" id="SFLDG01129">
    <property type="entry name" value="C1.5:_HAD__Beta-PGM__Phosphata"/>
    <property type="match status" value="1"/>
</dbReference>
<keyword evidence="2" id="KW-1185">Reference proteome</keyword>
<dbReference type="SUPFAM" id="SSF56784">
    <property type="entry name" value="HAD-like"/>
    <property type="match status" value="1"/>
</dbReference>
<gene>
    <name evidence="1" type="ORF">Aargi30884_00730</name>
</gene>
<dbReference type="Gene3D" id="1.10.150.240">
    <property type="entry name" value="Putative phosphatase, domain 2"/>
    <property type="match status" value="1"/>
</dbReference>
<name>A0A6N4TE13_9FIRM</name>
<dbReference type="InterPro" id="IPR006439">
    <property type="entry name" value="HAD-SF_hydro_IA"/>
</dbReference>
<dbReference type="AlphaFoldDB" id="A0A6N4TE13"/>
<dbReference type="InterPro" id="IPR023214">
    <property type="entry name" value="HAD_sf"/>
</dbReference>
<dbReference type="PANTHER" id="PTHR43611:SF3">
    <property type="entry name" value="FLAVIN MONONUCLEOTIDE HYDROLASE 1, CHLOROPLATIC"/>
    <property type="match status" value="1"/>
</dbReference>
<accession>A0A6N4TE13</accession>
<evidence type="ECO:0000313" key="2">
    <source>
        <dbReference type="Proteomes" id="UP000464754"/>
    </source>
</evidence>